<reference evidence="1 2" key="1">
    <citation type="submission" date="2019-04" db="EMBL/GenBank/DDBJ databases">
        <title>Fungal friends and foes A comparative genomics study of 23 Aspergillus species from section Flavi.</title>
        <authorList>
            <consortium name="DOE Joint Genome Institute"/>
            <person name="Kjaerbolling I."/>
            <person name="Vesth T.C."/>
            <person name="Frisvad J.C."/>
            <person name="Nybo J.L."/>
            <person name="Theobald S."/>
            <person name="Kildgaard S."/>
            <person name="Petersen T.I."/>
            <person name="Kuo A."/>
            <person name="Sato A."/>
            <person name="Lyhne E.K."/>
            <person name="Kogle M.E."/>
            <person name="Wiebenga A."/>
            <person name="Kun R.S."/>
            <person name="Lubbers R.J."/>
            <person name="Makela M.R."/>
            <person name="Barry K."/>
            <person name="Chovatia M."/>
            <person name="Clum A."/>
            <person name="Daum C."/>
            <person name="Haridas S."/>
            <person name="He G."/>
            <person name="LaButti K."/>
            <person name="Lipzen A."/>
            <person name="Mondo S."/>
            <person name="Pangilinan J."/>
            <person name="Riley R."/>
            <person name="Salamov A."/>
            <person name="Simmons B.A."/>
            <person name="Magnuson J.K."/>
            <person name="Henrissat B."/>
            <person name="Mortensen U.H."/>
            <person name="Larsen T.O."/>
            <person name="De vries R.P."/>
            <person name="Grigoriev I.V."/>
            <person name="Machida M."/>
            <person name="Baker S.E."/>
            <person name="Andersen M.R."/>
        </authorList>
    </citation>
    <scope>NUCLEOTIDE SEQUENCE [LARGE SCALE GENOMIC DNA]</scope>
    <source>
        <strain evidence="1 2">CBS 126849</strain>
    </source>
</reference>
<organism evidence="1 2">
    <name type="scientific">Aspergillus novoparasiticus</name>
    <dbReference type="NCBI Taxonomy" id="986946"/>
    <lineage>
        <taxon>Eukaryota</taxon>
        <taxon>Fungi</taxon>
        <taxon>Dikarya</taxon>
        <taxon>Ascomycota</taxon>
        <taxon>Pezizomycotina</taxon>
        <taxon>Eurotiomycetes</taxon>
        <taxon>Eurotiomycetidae</taxon>
        <taxon>Eurotiales</taxon>
        <taxon>Aspergillaceae</taxon>
        <taxon>Aspergillus</taxon>
        <taxon>Aspergillus subgen. Circumdati</taxon>
    </lineage>
</organism>
<gene>
    <name evidence="1" type="ORF">BDV33DRAFT_210530</name>
</gene>
<protein>
    <submittedName>
        <fullName evidence="1">Uncharacterized protein</fullName>
    </submittedName>
</protein>
<dbReference type="Proteomes" id="UP000326799">
    <property type="component" value="Unassembled WGS sequence"/>
</dbReference>
<proteinExistence type="predicted"/>
<dbReference type="EMBL" id="ML733704">
    <property type="protein sequence ID" value="KAB8213105.1"/>
    <property type="molecule type" value="Genomic_DNA"/>
</dbReference>
<keyword evidence="2" id="KW-1185">Reference proteome</keyword>
<sequence length="179" mass="20403">MFVAYAGLRCRWQHQPHEIVLCRVASPQLYVWLFLRDVEEYFSLQSFPDYSTFKRHLSSVSPIVRWLLSELQQLQLNDMDYIRPLIRLLESIFTLCEATSDLAVRGTAEDNVNFDHALMLFDSSLRGSAAALERLALTAGVYQQPLGNYGQPPDTTLPACEIPKLLKGSFRCQFPSLST</sequence>
<name>A0A5N6E7K8_9EURO</name>
<dbReference type="AlphaFoldDB" id="A0A5N6E7K8"/>
<evidence type="ECO:0000313" key="1">
    <source>
        <dbReference type="EMBL" id="KAB8213105.1"/>
    </source>
</evidence>
<evidence type="ECO:0000313" key="2">
    <source>
        <dbReference type="Proteomes" id="UP000326799"/>
    </source>
</evidence>
<accession>A0A5N6E7K8</accession>